<protein>
    <submittedName>
        <fullName evidence="2">Uncharacterized protein</fullName>
    </submittedName>
</protein>
<keyword evidence="3" id="KW-1185">Reference proteome</keyword>
<dbReference type="EMBL" id="LOPU01000016">
    <property type="protein sequence ID" value="KTG10994.1"/>
    <property type="molecule type" value="Genomic_DNA"/>
</dbReference>
<accession>A0A0W1RBZ8</accession>
<dbReference type="Proteomes" id="UP000054387">
    <property type="component" value="Unassembled WGS sequence"/>
</dbReference>
<comment type="caution">
    <text evidence="2">The sequence shown here is derived from an EMBL/GenBank/DDBJ whole genome shotgun (WGS) entry which is preliminary data.</text>
</comment>
<dbReference type="RefSeq" id="WP_058580793.1">
    <property type="nucleotide sequence ID" value="NZ_LOPU01000016.1"/>
</dbReference>
<gene>
    <name evidence="2" type="ORF">AUR64_07455</name>
</gene>
<feature type="region of interest" description="Disordered" evidence="1">
    <location>
        <begin position="210"/>
        <end position="242"/>
    </location>
</feature>
<name>A0A0W1RBZ8_9EURY</name>
<reference evidence="2 3" key="1">
    <citation type="submission" date="2015-12" db="EMBL/GenBank/DDBJ databases">
        <title>Haloprofundus marisrubri gen. nov., sp. nov., an extremely halophilic archaeon isolated from the Discovery deep brine-seawater interface in the Red Sea.</title>
        <authorList>
            <person name="Zhang G."/>
            <person name="Stingl U."/>
            <person name="Rashid M."/>
        </authorList>
    </citation>
    <scope>NUCLEOTIDE SEQUENCE [LARGE SCALE GENOMIC DNA]</scope>
    <source>
        <strain evidence="2 3">SB9</strain>
    </source>
</reference>
<sequence length="531" mass="54625">MTRENQTRRRFLAGSAATLSSLSLLAGGASAQASTQTFAVVNATGDGPAKYRFSVDGDVEKTTDSGGAPRAFASLNGDDTVDGATAEGRVYGGADAYQFTGSVTNLVVEGGAAVYVDGDEVDPSDYPTSGVLTITGNGEYTFAVDGTVEKTTLTGGADVPPASLNAADSVDGGSVSGSVFGGTDAYVVDGAVTEFDLGSGLTGYLDGSAYAGPSDGRGDTGGTDEDNGGDSDSGESDDTQEAPELAFPDCTSVQITGAFESASLELLVEDDDPATTPMEQVYEYDNADGATTATISVPDGEFGPYQVVEAASVTYGDGQTTRATNPDAGACRDETFPSPAPTVEFVDCTTVDVSGAFESASMDVLVEDDSPETTPMEQVYTVESGGSAETTISVPDGEFGPYQVVEAVSLTYGDGETLDAVNPDADACREETFPALRNVEFVDCTTVQVTGAFEEVVVEVLVQDDVPPTTPMEEVYTVAGDGSEETTVTVPADEFGPYQVAERATVVYPDGEQLDVTNTNADSCRSETFPN</sequence>
<feature type="compositionally biased region" description="Acidic residues" evidence="1">
    <location>
        <begin position="222"/>
        <end position="241"/>
    </location>
</feature>
<organism evidence="2 3">
    <name type="scientific">Haloprofundus marisrubri</name>
    <dbReference type="NCBI Taxonomy" id="1514971"/>
    <lineage>
        <taxon>Archaea</taxon>
        <taxon>Methanobacteriati</taxon>
        <taxon>Methanobacteriota</taxon>
        <taxon>Stenosarchaea group</taxon>
        <taxon>Halobacteria</taxon>
        <taxon>Halobacteriales</taxon>
        <taxon>Haloferacaceae</taxon>
        <taxon>Haloprofundus</taxon>
    </lineage>
</organism>
<evidence type="ECO:0000256" key="1">
    <source>
        <dbReference type="SAM" id="MobiDB-lite"/>
    </source>
</evidence>
<dbReference type="OrthoDB" id="202667at2157"/>
<dbReference type="InterPro" id="IPR006311">
    <property type="entry name" value="TAT_signal"/>
</dbReference>
<evidence type="ECO:0000313" key="3">
    <source>
        <dbReference type="Proteomes" id="UP000054387"/>
    </source>
</evidence>
<dbReference type="PROSITE" id="PS51318">
    <property type="entry name" value="TAT"/>
    <property type="match status" value="1"/>
</dbReference>
<proteinExistence type="predicted"/>
<evidence type="ECO:0000313" key="2">
    <source>
        <dbReference type="EMBL" id="KTG10994.1"/>
    </source>
</evidence>
<dbReference type="AlphaFoldDB" id="A0A0W1RBZ8"/>